<evidence type="ECO:0000313" key="3">
    <source>
        <dbReference type="Proteomes" id="UP001501842"/>
    </source>
</evidence>
<protein>
    <submittedName>
        <fullName evidence="2">Uncharacterized protein</fullName>
    </submittedName>
</protein>
<evidence type="ECO:0000256" key="1">
    <source>
        <dbReference type="SAM" id="Phobius"/>
    </source>
</evidence>
<accession>A0ABN3UL08</accession>
<keyword evidence="1" id="KW-0812">Transmembrane</keyword>
<evidence type="ECO:0000313" key="2">
    <source>
        <dbReference type="EMBL" id="GAA2734910.1"/>
    </source>
</evidence>
<keyword evidence="3" id="KW-1185">Reference proteome</keyword>
<proteinExistence type="predicted"/>
<organism evidence="2 3">
    <name type="scientific">Actinocorallia aurantiaca</name>
    <dbReference type="NCBI Taxonomy" id="46204"/>
    <lineage>
        <taxon>Bacteria</taxon>
        <taxon>Bacillati</taxon>
        <taxon>Actinomycetota</taxon>
        <taxon>Actinomycetes</taxon>
        <taxon>Streptosporangiales</taxon>
        <taxon>Thermomonosporaceae</taxon>
        <taxon>Actinocorallia</taxon>
    </lineage>
</organism>
<dbReference type="EMBL" id="BAAATZ010000029">
    <property type="protein sequence ID" value="GAA2734910.1"/>
    <property type="molecule type" value="Genomic_DNA"/>
</dbReference>
<keyword evidence="1" id="KW-0472">Membrane</keyword>
<feature type="transmembrane region" description="Helical" evidence="1">
    <location>
        <begin position="84"/>
        <end position="104"/>
    </location>
</feature>
<dbReference type="RefSeq" id="WP_344455048.1">
    <property type="nucleotide sequence ID" value="NZ_BAAATZ010000029.1"/>
</dbReference>
<feature type="transmembrane region" description="Helical" evidence="1">
    <location>
        <begin position="59"/>
        <end position="77"/>
    </location>
</feature>
<keyword evidence="1" id="KW-1133">Transmembrane helix</keyword>
<name>A0ABN3UL08_9ACTN</name>
<reference evidence="2 3" key="1">
    <citation type="journal article" date="2019" name="Int. J. Syst. Evol. Microbiol.">
        <title>The Global Catalogue of Microorganisms (GCM) 10K type strain sequencing project: providing services to taxonomists for standard genome sequencing and annotation.</title>
        <authorList>
            <consortium name="The Broad Institute Genomics Platform"/>
            <consortium name="The Broad Institute Genome Sequencing Center for Infectious Disease"/>
            <person name="Wu L."/>
            <person name="Ma J."/>
        </authorList>
    </citation>
    <scope>NUCLEOTIDE SEQUENCE [LARGE SCALE GENOMIC DNA]</scope>
    <source>
        <strain evidence="2 3">JCM 8201</strain>
    </source>
</reference>
<comment type="caution">
    <text evidence="2">The sequence shown here is derived from an EMBL/GenBank/DDBJ whole genome shotgun (WGS) entry which is preliminary data.</text>
</comment>
<sequence>MTDSTPQATRPRNPFVRLARAMALWFVLWIPAGVASRAITAQAERLFPGDHLVSDSVSLLPYLVPFTALAFLLRLVAYRRRDILIALIPFWGIGFTSVVCWRLAGLPHVDWSTGAHREPRS</sequence>
<dbReference type="Proteomes" id="UP001501842">
    <property type="component" value="Unassembled WGS sequence"/>
</dbReference>
<gene>
    <name evidence="2" type="ORF">GCM10010439_58390</name>
</gene>
<feature type="transmembrane region" description="Helical" evidence="1">
    <location>
        <begin position="21"/>
        <end position="39"/>
    </location>
</feature>